<gene>
    <name evidence="1" type="ORF">RQM65_02845</name>
</gene>
<dbReference type="RefSeq" id="WP_314012594.1">
    <property type="nucleotide sequence ID" value="NZ_JAVTTP010000001.1"/>
</dbReference>
<evidence type="ECO:0000313" key="2">
    <source>
        <dbReference type="Proteomes" id="UP001250656"/>
    </source>
</evidence>
<name>A0ABU3L1K8_9FLAO</name>
<comment type="caution">
    <text evidence="1">The sequence shown here is derived from an EMBL/GenBank/DDBJ whole genome shotgun (WGS) entry which is preliminary data.</text>
</comment>
<reference evidence="1 2" key="1">
    <citation type="submission" date="2023-09" db="EMBL/GenBank/DDBJ databases">
        <title>Novel taxa isolated from Blanes Bay.</title>
        <authorList>
            <person name="Rey-Velasco X."/>
            <person name="Lucena T."/>
        </authorList>
    </citation>
    <scope>NUCLEOTIDE SEQUENCE [LARGE SCALE GENOMIC DNA]</scope>
    <source>
        <strain evidence="1 2">S334</strain>
    </source>
</reference>
<keyword evidence="2" id="KW-1185">Reference proteome</keyword>
<dbReference type="Gene3D" id="3.40.1660.10">
    <property type="entry name" value="EreA-like (biosynthetic domain)"/>
    <property type="match status" value="1"/>
</dbReference>
<accession>A0ABU3L1K8</accession>
<organism evidence="1 2">
    <name type="scientific">Pricia mediterranea</name>
    <dbReference type="NCBI Taxonomy" id="3076079"/>
    <lineage>
        <taxon>Bacteria</taxon>
        <taxon>Pseudomonadati</taxon>
        <taxon>Bacteroidota</taxon>
        <taxon>Flavobacteriia</taxon>
        <taxon>Flavobacteriales</taxon>
        <taxon>Flavobacteriaceae</taxon>
        <taxon>Pricia</taxon>
    </lineage>
</organism>
<protein>
    <submittedName>
        <fullName evidence="1">Erythromycin esterase family protein</fullName>
    </submittedName>
</protein>
<dbReference type="SUPFAM" id="SSF159501">
    <property type="entry name" value="EreA/ChaN-like"/>
    <property type="match status" value="1"/>
</dbReference>
<proteinExistence type="predicted"/>
<dbReference type="InterPro" id="IPR007815">
    <property type="entry name" value="Emycin_Estase"/>
</dbReference>
<sequence>MKLVAVACFKSVKTDFNSDALSDYEALSRSISHRAVGVLYRPEYESLGHYVPTAVPKRYDHFLFFDTTEALHPMDVDVESSKVPETFPFGI</sequence>
<dbReference type="EMBL" id="JAVTTP010000001">
    <property type="protein sequence ID" value="MDT7827602.1"/>
    <property type="molecule type" value="Genomic_DNA"/>
</dbReference>
<dbReference type="Pfam" id="PF05139">
    <property type="entry name" value="Erythro_esteras"/>
    <property type="match status" value="1"/>
</dbReference>
<dbReference type="PANTHER" id="PTHR31299:SF0">
    <property type="entry name" value="ESTERASE, PUTATIVE (AFU_ORTHOLOGUE AFUA_1G05850)-RELATED"/>
    <property type="match status" value="1"/>
</dbReference>
<dbReference type="PANTHER" id="PTHR31299">
    <property type="entry name" value="ESTERASE, PUTATIVE (AFU_ORTHOLOGUE AFUA_1G05850)-RELATED"/>
    <property type="match status" value="1"/>
</dbReference>
<dbReference type="InterPro" id="IPR052036">
    <property type="entry name" value="Hydrolase/PRTase-associated"/>
</dbReference>
<evidence type="ECO:0000313" key="1">
    <source>
        <dbReference type="EMBL" id="MDT7827602.1"/>
    </source>
</evidence>
<dbReference type="Proteomes" id="UP001250656">
    <property type="component" value="Unassembled WGS sequence"/>
</dbReference>